<feature type="non-terminal residue" evidence="2">
    <location>
        <position position="77"/>
    </location>
</feature>
<organism evidence="2 3">
    <name type="scientific">Cirrhinus mrigala</name>
    <name type="common">Mrigala</name>
    <dbReference type="NCBI Taxonomy" id="683832"/>
    <lineage>
        <taxon>Eukaryota</taxon>
        <taxon>Metazoa</taxon>
        <taxon>Chordata</taxon>
        <taxon>Craniata</taxon>
        <taxon>Vertebrata</taxon>
        <taxon>Euteleostomi</taxon>
        <taxon>Actinopterygii</taxon>
        <taxon>Neopterygii</taxon>
        <taxon>Teleostei</taxon>
        <taxon>Ostariophysi</taxon>
        <taxon>Cypriniformes</taxon>
        <taxon>Cyprinidae</taxon>
        <taxon>Labeoninae</taxon>
        <taxon>Labeonini</taxon>
        <taxon>Cirrhinus</taxon>
    </lineage>
</organism>
<proteinExistence type="predicted"/>
<evidence type="ECO:0000313" key="3">
    <source>
        <dbReference type="Proteomes" id="UP001529510"/>
    </source>
</evidence>
<name>A0ABD0QFF2_CIRMR</name>
<reference evidence="2 3" key="1">
    <citation type="submission" date="2024-05" db="EMBL/GenBank/DDBJ databases">
        <title>Genome sequencing and assembly of Indian major carp, Cirrhinus mrigala (Hamilton, 1822).</title>
        <authorList>
            <person name="Mohindra V."/>
            <person name="Chowdhury L.M."/>
            <person name="Lal K."/>
            <person name="Jena J.K."/>
        </authorList>
    </citation>
    <scope>NUCLEOTIDE SEQUENCE [LARGE SCALE GENOMIC DNA]</scope>
    <source>
        <strain evidence="2">CM1030</strain>
        <tissue evidence="2">Blood</tissue>
    </source>
</reference>
<feature type="region of interest" description="Disordered" evidence="1">
    <location>
        <begin position="1"/>
        <end position="77"/>
    </location>
</feature>
<evidence type="ECO:0000256" key="1">
    <source>
        <dbReference type="SAM" id="MobiDB-lite"/>
    </source>
</evidence>
<comment type="caution">
    <text evidence="2">The sequence shown here is derived from an EMBL/GenBank/DDBJ whole genome shotgun (WGS) entry which is preliminary data.</text>
</comment>
<dbReference type="AlphaFoldDB" id="A0ABD0QFF2"/>
<keyword evidence="3" id="KW-1185">Reference proteome</keyword>
<sequence>MTNTHPNPKDSLSGLVLMDSNPKQSHRTRSSQDSSTTYRFTNSQTLPLTRQQSRSLLPVQHSSPPDTTADLELHRPP</sequence>
<dbReference type="Proteomes" id="UP001529510">
    <property type="component" value="Unassembled WGS sequence"/>
</dbReference>
<feature type="compositionally biased region" description="Polar residues" evidence="1">
    <location>
        <begin position="31"/>
        <end position="66"/>
    </location>
</feature>
<protein>
    <submittedName>
        <fullName evidence="2">Uncharacterized protein</fullName>
    </submittedName>
</protein>
<evidence type="ECO:0000313" key="2">
    <source>
        <dbReference type="EMBL" id="KAL0184969.1"/>
    </source>
</evidence>
<dbReference type="EMBL" id="JAMKFB020000009">
    <property type="protein sequence ID" value="KAL0184969.1"/>
    <property type="molecule type" value="Genomic_DNA"/>
</dbReference>
<gene>
    <name evidence="2" type="ORF">M9458_020665</name>
</gene>
<accession>A0ABD0QFF2</accession>